<dbReference type="Pfam" id="PF03631">
    <property type="entry name" value="Virul_fac_BrkB"/>
    <property type="match status" value="1"/>
</dbReference>
<accession>A0ABS4F2F2</accession>
<evidence type="ECO:0000256" key="5">
    <source>
        <dbReference type="ARBA" id="ARBA00023136"/>
    </source>
</evidence>
<name>A0ABS4F2F2_9CLOT</name>
<dbReference type="RefSeq" id="WP_209797352.1">
    <property type="nucleotide sequence ID" value="NZ_JAGGJZ010000006.1"/>
</dbReference>
<dbReference type="PANTHER" id="PTHR30213">
    <property type="entry name" value="INNER MEMBRANE PROTEIN YHJD"/>
    <property type="match status" value="1"/>
</dbReference>
<evidence type="ECO:0000313" key="7">
    <source>
        <dbReference type="EMBL" id="MBP1890437.1"/>
    </source>
</evidence>
<keyword evidence="2" id="KW-1003">Cell membrane</keyword>
<evidence type="ECO:0000256" key="1">
    <source>
        <dbReference type="ARBA" id="ARBA00004651"/>
    </source>
</evidence>
<organism evidence="7 8">
    <name type="scientific">Clostridium moniliforme</name>
    <dbReference type="NCBI Taxonomy" id="39489"/>
    <lineage>
        <taxon>Bacteria</taxon>
        <taxon>Bacillati</taxon>
        <taxon>Bacillota</taxon>
        <taxon>Clostridia</taxon>
        <taxon>Eubacteriales</taxon>
        <taxon>Clostridiaceae</taxon>
        <taxon>Clostridium</taxon>
    </lineage>
</organism>
<dbReference type="EMBL" id="JAGGJZ010000006">
    <property type="protein sequence ID" value="MBP1890437.1"/>
    <property type="molecule type" value="Genomic_DNA"/>
</dbReference>
<dbReference type="Proteomes" id="UP000783390">
    <property type="component" value="Unassembled WGS sequence"/>
</dbReference>
<feature type="transmembrane region" description="Helical" evidence="6">
    <location>
        <begin position="97"/>
        <end position="117"/>
    </location>
</feature>
<comment type="subcellular location">
    <subcellularLocation>
        <location evidence="1">Cell membrane</location>
        <topology evidence="1">Multi-pass membrane protein</topology>
    </subcellularLocation>
</comment>
<evidence type="ECO:0000313" key="8">
    <source>
        <dbReference type="Proteomes" id="UP000783390"/>
    </source>
</evidence>
<feature type="transmembrane region" description="Helical" evidence="6">
    <location>
        <begin position="248"/>
        <end position="276"/>
    </location>
</feature>
<reference evidence="7 8" key="1">
    <citation type="submission" date="2021-03" db="EMBL/GenBank/DDBJ databases">
        <title>Genomic Encyclopedia of Type Strains, Phase IV (KMG-IV): sequencing the most valuable type-strain genomes for metagenomic binning, comparative biology and taxonomic classification.</title>
        <authorList>
            <person name="Goeker M."/>
        </authorList>
    </citation>
    <scope>NUCLEOTIDE SEQUENCE [LARGE SCALE GENOMIC DNA]</scope>
    <source>
        <strain evidence="7 8">DSM 3984</strain>
    </source>
</reference>
<gene>
    <name evidence="7" type="ORF">J2Z53_002032</name>
</gene>
<dbReference type="InterPro" id="IPR017039">
    <property type="entry name" value="Virul_fac_BrkB"/>
</dbReference>
<protein>
    <submittedName>
        <fullName evidence="7">Membrane protein</fullName>
    </submittedName>
</protein>
<keyword evidence="3 6" id="KW-0812">Transmembrane</keyword>
<keyword evidence="5 6" id="KW-0472">Membrane</keyword>
<keyword evidence="4 6" id="KW-1133">Transmembrane helix</keyword>
<feature type="transmembrane region" description="Helical" evidence="6">
    <location>
        <begin position="137"/>
        <end position="159"/>
    </location>
</feature>
<evidence type="ECO:0000256" key="3">
    <source>
        <dbReference type="ARBA" id="ARBA00022692"/>
    </source>
</evidence>
<dbReference type="PIRSF" id="PIRSF035875">
    <property type="entry name" value="RNase_BN"/>
    <property type="match status" value="1"/>
</dbReference>
<feature type="transmembrane region" description="Helical" evidence="6">
    <location>
        <begin position="213"/>
        <end position="236"/>
    </location>
</feature>
<sequence>MKSRKKNYNGKKSTMDIIIYLFVKVNRDDIFALASQLAYYLILAFFPFLVFLITLIGFSNLNSNEVLAGLQRILPTAVYQLTSNTVAEAVDSQHTGLLGVSIIVTIWAASSAFRAVIKGVNKAYNIKENRSFIKRSIIGMISVVSLALTIICTLAMLVFGDLIGDFLNNILPFEHLINFIWNILRYVIIIVMMIVVFATIYKVAPAKKVTFRSTIPGAITTTMGWLIVSLIFSFYVNNFSHYSKLYGSLWTVFVLMTWLFITSMVFIFGVEVNSVLDNESKKRIQ</sequence>
<keyword evidence="8" id="KW-1185">Reference proteome</keyword>
<comment type="caution">
    <text evidence="7">The sequence shown here is derived from an EMBL/GenBank/DDBJ whole genome shotgun (WGS) entry which is preliminary data.</text>
</comment>
<proteinExistence type="predicted"/>
<feature type="transmembrane region" description="Helical" evidence="6">
    <location>
        <begin position="179"/>
        <end position="201"/>
    </location>
</feature>
<feature type="transmembrane region" description="Helical" evidence="6">
    <location>
        <begin position="37"/>
        <end position="58"/>
    </location>
</feature>
<evidence type="ECO:0000256" key="6">
    <source>
        <dbReference type="SAM" id="Phobius"/>
    </source>
</evidence>
<dbReference type="NCBIfam" id="TIGR00765">
    <property type="entry name" value="yihY_not_rbn"/>
    <property type="match status" value="1"/>
</dbReference>
<dbReference type="PANTHER" id="PTHR30213:SF0">
    <property type="entry name" value="UPF0761 MEMBRANE PROTEIN YIHY"/>
    <property type="match status" value="1"/>
</dbReference>
<evidence type="ECO:0000256" key="2">
    <source>
        <dbReference type="ARBA" id="ARBA00022475"/>
    </source>
</evidence>
<evidence type="ECO:0000256" key="4">
    <source>
        <dbReference type="ARBA" id="ARBA00022989"/>
    </source>
</evidence>